<organism evidence="3">
    <name type="scientific">marine sediment metagenome</name>
    <dbReference type="NCBI Taxonomy" id="412755"/>
    <lineage>
        <taxon>unclassified sequences</taxon>
        <taxon>metagenomes</taxon>
        <taxon>ecological metagenomes</taxon>
    </lineage>
</organism>
<reference evidence="3" key="1">
    <citation type="journal article" date="2015" name="Nature">
        <title>Complex archaea that bridge the gap between prokaryotes and eukaryotes.</title>
        <authorList>
            <person name="Spang A."/>
            <person name="Saw J.H."/>
            <person name="Jorgensen S.L."/>
            <person name="Zaremba-Niedzwiedzka K."/>
            <person name="Martijn J."/>
            <person name="Lind A.E."/>
            <person name="van Eijk R."/>
            <person name="Schleper C."/>
            <person name="Guy L."/>
            <person name="Ettema T.J."/>
        </authorList>
    </citation>
    <scope>NUCLEOTIDE SEQUENCE</scope>
</reference>
<dbReference type="GO" id="GO:0016757">
    <property type="term" value="F:glycosyltransferase activity"/>
    <property type="evidence" value="ECO:0007669"/>
    <property type="project" value="UniProtKB-KW"/>
</dbReference>
<dbReference type="PANTHER" id="PTHR34106">
    <property type="entry name" value="GLYCOSIDASE"/>
    <property type="match status" value="1"/>
</dbReference>
<sequence length="305" mass="34166">MRRWEENPILTVEDIPFPCNAVFNAAAVQKGDETILLLRVEDLQGRSVFALARSADGYHFDVHDEPVMEPCCGGEPFPRYERKGVEDPRITLLEGVYYIMYTAASEFGPRLALAKTEDFQSFERIALISEPDNKDGVLFPRKIGGRYARLDRPLTGETGNIWISYSDDLIDWGSSEAVMPIRPESWDSWRVGASAPPIETTYGWLEIYHGVKRSASGMIYRLGAAILDLDNPAKVLCRSAIPILAPREYYERVGDVPNVVFSTGAIMDDDQHIRLYYGAADTCICVGTVRLEELMQFCAIDGHGD</sequence>
<evidence type="ECO:0008006" key="4">
    <source>
        <dbReference type="Google" id="ProtNLM"/>
    </source>
</evidence>
<dbReference type="InterPro" id="IPR007184">
    <property type="entry name" value="Mannoside_phosphorylase"/>
</dbReference>
<evidence type="ECO:0000256" key="2">
    <source>
        <dbReference type="ARBA" id="ARBA00022679"/>
    </source>
</evidence>
<accession>A0A0F9TXA8</accession>
<comment type="caution">
    <text evidence="3">The sequence shown here is derived from an EMBL/GenBank/DDBJ whole genome shotgun (WGS) entry which is preliminary data.</text>
</comment>
<dbReference type="InterPro" id="IPR023296">
    <property type="entry name" value="Glyco_hydro_beta-prop_sf"/>
</dbReference>
<evidence type="ECO:0000313" key="3">
    <source>
        <dbReference type="EMBL" id="KKN85670.1"/>
    </source>
</evidence>
<keyword evidence="1" id="KW-0328">Glycosyltransferase</keyword>
<dbReference type="PANTHER" id="PTHR34106:SF5">
    <property type="entry name" value="GLYCOSIDASE"/>
    <property type="match status" value="1"/>
</dbReference>
<dbReference type="CDD" id="cd08993">
    <property type="entry name" value="GH130"/>
    <property type="match status" value="1"/>
</dbReference>
<protein>
    <recommendedName>
        <fullName evidence="4">Glycosidase</fullName>
    </recommendedName>
</protein>
<dbReference type="AlphaFoldDB" id="A0A0F9TXA8"/>
<evidence type="ECO:0000256" key="1">
    <source>
        <dbReference type="ARBA" id="ARBA00022676"/>
    </source>
</evidence>
<dbReference type="PIRSF" id="PIRSF016202">
    <property type="entry name" value="PH1107"/>
    <property type="match status" value="1"/>
</dbReference>
<name>A0A0F9TXA8_9ZZZZ</name>
<gene>
    <name evidence="3" type="ORF">LCGC14_0276530</name>
</gene>
<dbReference type="Pfam" id="PF04041">
    <property type="entry name" value="Glyco_hydro_130"/>
    <property type="match status" value="1"/>
</dbReference>
<proteinExistence type="predicted"/>
<dbReference type="SUPFAM" id="SSF75005">
    <property type="entry name" value="Arabinanase/levansucrase/invertase"/>
    <property type="match status" value="1"/>
</dbReference>
<dbReference type="Gene3D" id="2.115.10.20">
    <property type="entry name" value="Glycosyl hydrolase domain, family 43"/>
    <property type="match status" value="1"/>
</dbReference>
<keyword evidence="2" id="KW-0808">Transferase</keyword>
<dbReference type="EMBL" id="LAZR01000156">
    <property type="protein sequence ID" value="KKN85670.1"/>
    <property type="molecule type" value="Genomic_DNA"/>
</dbReference>